<name>A0A1F4XL62_9BACT</name>
<dbReference type="GO" id="GO:0016747">
    <property type="term" value="F:acyltransferase activity, transferring groups other than amino-acyl groups"/>
    <property type="evidence" value="ECO:0007669"/>
    <property type="project" value="InterPro"/>
</dbReference>
<accession>A0A1F4XL62</accession>
<proteinExistence type="predicted"/>
<dbReference type="PROSITE" id="PS51186">
    <property type="entry name" value="GNAT"/>
    <property type="match status" value="1"/>
</dbReference>
<organism evidence="2 3">
    <name type="scientific">Candidatus Abawacabacteria bacterium RBG_16_42_10</name>
    <dbReference type="NCBI Taxonomy" id="1817814"/>
    <lineage>
        <taxon>Bacteria</taxon>
        <taxon>Candidatus Abawacaibacteriota</taxon>
    </lineage>
</organism>
<protein>
    <recommendedName>
        <fullName evidence="1">N-acetyltransferase domain-containing protein</fullName>
    </recommendedName>
</protein>
<comment type="caution">
    <text evidence="2">The sequence shown here is derived from an EMBL/GenBank/DDBJ whole genome shotgun (WGS) entry which is preliminary data.</text>
</comment>
<dbReference type="CDD" id="cd04301">
    <property type="entry name" value="NAT_SF"/>
    <property type="match status" value="1"/>
</dbReference>
<evidence type="ECO:0000313" key="2">
    <source>
        <dbReference type="EMBL" id="OGC81823.1"/>
    </source>
</evidence>
<dbReference type="Proteomes" id="UP000177614">
    <property type="component" value="Unassembled WGS sequence"/>
</dbReference>
<dbReference type="SUPFAM" id="SSF55729">
    <property type="entry name" value="Acyl-CoA N-acyltransferases (Nat)"/>
    <property type="match status" value="1"/>
</dbReference>
<evidence type="ECO:0000313" key="3">
    <source>
        <dbReference type="Proteomes" id="UP000177614"/>
    </source>
</evidence>
<reference evidence="2 3" key="1">
    <citation type="journal article" date="2016" name="Nat. Commun.">
        <title>Thousands of microbial genomes shed light on interconnected biogeochemical processes in an aquifer system.</title>
        <authorList>
            <person name="Anantharaman K."/>
            <person name="Brown C.T."/>
            <person name="Hug L.A."/>
            <person name="Sharon I."/>
            <person name="Castelle C.J."/>
            <person name="Probst A.J."/>
            <person name="Thomas B.C."/>
            <person name="Singh A."/>
            <person name="Wilkins M.J."/>
            <person name="Karaoz U."/>
            <person name="Brodie E.L."/>
            <person name="Williams K.H."/>
            <person name="Hubbard S.S."/>
            <person name="Banfield J.F."/>
        </authorList>
    </citation>
    <scope>NUCLEOTIDE SEQUENCE [LARGE SCALE GENOMIC DNA]</scope>
</reference>
<dbReference type="STRING" id="1817814.A2V81_01820"/>
<sequence length="150" mass="17720">MNQITFYIVQNENEIEILRNRSGKYNNFTYTYEEATIDLLKKNFNLPDSLYLIAKKGDEFVAFCSIDKDWWEDNYFMIREIIVDPNFQKQGIGEAIMGKCIDHARSKGATGVVTETAFENFPMQKLCAKFHFEKWDNPQWKEGITYKLIF</sequence>
<dbReference type="InterPro" id="IPR016181">
    <property type="entry name" value="Acyl_CoA_acyltransferase"/>
</dbReference>
<evidence type="ECO:0000259" key="1">
    <source>
        <dbReference type="PROSITE" id="PS51186"/>
    </source>
</evidence>
<gene>
    <name evidence="2" type="ORF">A2V81_01820</name>
</gene>
<dbReference type="Gene3D" id="3.40.630.30">
    <property type="match status" value="1"/>
</dbReference>
<dbReference type="EMBL" id="MEWR01000018">
    <property type="protein sequence ID" value="OGC81823.1"/>
    <property type="molecule type" value="Genomic_DNA"/>
</dbReference>
<dbReference type="AlphaFoldDB" id="A0A1F4XL62"/>
<dbReference type="Pfam" id="PF00583">
    <property type="entry name" value="Acetyltransf_1"/>
    <property type="match status" value="1"/>
</dbReference>
<feature type="domain" description="N-acetyltransferase" evidence="1">
    <location>
        <begin position="4"/>
        <end position="150"/>
    </location>
</feature>
<dbReference type="InterPro" id="IPR000182">
    <property type="entry name" value="GNAT_dom"/>
</dbReference>